<sequence length="264" mass="30752">MSCRQRYASVFFRSAIEKERYIETVNGIPGNVNYGFDYKEREVTLNFWLRHYHGEHDQKLLKSELYAMLDSQPYFYVSDDRLPTRVLKLAVDEPYLPDRINGSNISTLEIKCQIIGLPFWQTKYTTQKIEASGYTAIAEKYGLADGINVDYPHYTFTTKTVNVWNGGNVTIDPRNMPLSIKVNNLNSEGNFTIFNETTNETFIFKKKIPPTVLNIQGTKVLLGKYNYLRDSNRKFISLKSGLNKLKFMNGEFDNIRIDFPFYYK</sequence>
<evidence type="ECO:0000313" key="2">
    <source>
        <dbReference type="EMBL" id="ASN72927.1"/>
    </source>
</evidence>
<gene>
    <name evidence="2" type="ORF">7F21_1</name>
</gene>
<protein>
    <recommendedName>
        <fullName evidence="1">Siphovirus-type tail component RIFT-related domain-containing protein</fullName>
    </recommendedName>
</protein>
<organism evidence="2">
    <name type="scientific">uncultured Caudovirales phage</name>
    <dbReference type="NCBI Taxonomy" id="2100421"/>
    <lineage>
        <taxon>Viruses</taxon>
        <taxon>Duplodnaviria</taxon>
        <taxon>Heunggongvirae</taxon>
        <taxon>Uroviricota</taxon>
        <taxon>Caudoviricetes</taxon>
        <taxon>Peduoviridae</taxon>
        <taxon>Maltschvirus</taxon>
        <taxon>Maltschvirus maltsch</taxon>
    </lineage>
</organism>
<proteinExistence type="predicted"/>
<accession>A0A2H4JGC5</accession>
<evidence type="ECO:0000259" key="1">
    <source>
        <dbReference type="Pfam" id="PF05709"/>
    </source>
</evidence>
<name>A0A2H4JGC5_9CAUD</name>
<dbReference type="EMBL" id="MF417986">
    <property type="protein sequence ID" value="ASN72927.1"/>
    <property type="molecule type" value="Genomic_DNA"/>
</dbReference>
<reference evidence="2" key="1">
    <citation type="submission" date="2017-06" db="EMBL/GenBank/DDBJ databases">
        <title>Novel phages from South African skin metaviromes.</title>
        <authorList>
            <person name="van Zyl L.J."/>
            <person name="Abrahams Y."/>
            <person name="Stander E.A."/>
            <person name="Kirby B.M."/>
            <person name="Clavaud C."/>
            <person name="Farcet C."/>
            <person name="Breton L."/>
            <person name="Trindade M.I."/>
        </authorList>
    </citation>
    <scope>NUCLEOTIDE SEQUENCE</scope>
</reference>
<dbReference type="Pfam" id="PF05709">
    <property type="entry name" value="Sipho_tail"/>
    <property type="match status" value="1"/>
</dbReference>
<feature type="domain" description="Siphovirus-type tail component RIFT-related" evidence="1">
    <location>
        <begin position="19"/>
        <end position="111"/>
    </location>
</feature>
<dbReference type="InterPro" id="IPR008841">
    <property type="entry name" value="Siphovirus-type_tail_N"/>
</dbReference>